<proteinExistence type="predicted"/>
<keyword evidence="2" id="KW-0540">Nuclease</keyword>
<protein>
    <submittedName>
        <fullName evidence="2">Endonuclease-reverse transcriptase</fullName>
    </submittedName>
</protein>
<dbReference type="GO" id="GO:0004519">
    <property type="term" value="F:endonuclease activity"/>
    <property type="evidence" value="ECO:0007669"/>
    <property type="project" value="UniProtKB-KW"/>
</dbReference>
<keyword evidence="2" id="KW-0695">RNA-directed DNA polymerase</keyword>
<evidence type="ECO:0000313" key="3">
    <source>
        <dbReference type="Proteomes" id="UP000037510"/>
    </source>
</evidence>
<organism evidence="2 3">
    <name type="scientific">Operophtera brumata</name>
    <name type="common">Winter moth</name>
    <name type="synonym">Phalaena brumata</name>
    <dbReference type="NCBI Taxonomy" id="104452"/>
    <lineage>
        <taxon>Eukaryota</taxon>
        <taxon>Metazoa</taxon>
        <taxon>Ecdysozoa</taxon>
        <taxon>Arthropoda</taxon>
        <taxon>Hexapoda</taxon>
        <taxon>Insecta</taxon>
        <taxon>Pterygota</taxon>
        <taxon>Neoptera</taxon>
        <taxon>Endopterygota</taxon>
        <taxon>Lepidoptera</taxon>
        <taxon>Glossata</taxon>
        <taxon>Ditrysia</taxon>
        <taxon>Geometroidea</taxon>
        <taxon>Geometridae</taxon>
        <taxon>Larentiinae</taxon>
        <taxon>Operophtera</taxon>
    </lineage>
</organism>
<dbReference type="GO" id="GO:0003964">
    <property type="term" value="F:RNA-directed DNA polymerase activity"/>
    <property type="evidence" value="ECO:0007669"/>
    <property type="project" value="UniProtKB-KW"/>
</dbReference>
<keyword evidence="2" id="KW-0548">Nucleotidyltransferase</keyword>
<accession>A0A0L7L2X2</accession>
<dbReference type="Proteomes" id="UP000037510">
    <property type="component" value="Unassembled WGS sequence"/>
</dbReference>
<keyword evidence="2" id="KW-0808">Transferase</keyword>
<gene>
    <name evidence="2" type="ORF">OBRU01_16489</name>
</gene>
<comment type="caution">
    <text evidence="2">The sequence shown here is derived from an EMBL/GenBank/DDBJ whole genome shotgun (WGS) entry which is preliminary data.</text>
</comment>
<sequence length="192" mass="22047">MHITNTLTESAAKVLRPTRDNTSKISDATRTLLKQRRELASHVDRSTLEYKKVAKTTRNSLRHDIYEHNQRVVQKIIEQNRGMAISRKATSMGKSEIHQLDDEDGTIVTGREEIHKVVENFYGDLYSSKAPKSVLPNDKRARLEQHYTEDLPEISSYEIKAAMKQMRNGKAPEEDGVPIELLRVSGRKTRMF</sequence>
<name>A0A0L7L2X2_OPEBR</name>
<evidence type="ECO:0000256" key="1">
    <source>
        <dbReference type="SAM" id="MobiDB-lite"/>
    </source>
</evidence>
<dbReference type="EMBL" id="JTDY01003390">
    <property type="protein sequence ID" value="KOB69629.1"/>
    <property type="molecule type" value="Genomic_DNA"/>
</dbReference>
<evidence type="ECO:0000313" key="2">
    <source>
        <dbReference type="EMBL" id="KOB69629.1"/>
    </source>
</evidence>
<feature type="region of interest" description="Disordered" evidence="1">
    <location>
        <begin position="1"/>
        <end position="21"/>
    </location>
</feature>
<keyword evidence="2" id="KW-0378">Hydrolase</keyword>
<keyword evidence="3" id="KW-1185">Reference proteome</keyword>
<dbReference type="AlphaFoldDB" id="A0A0L7L2X2"/>
<keyword evidence="2" id="KW-0255">Endonuclease</keyword>
<dbReference type="STRING" id="104452.A0A0L7L2X2"/>
<reference evidence="2 3" key="1">
    <citation type="journal article" date="2015" name="Genome Biol. Evol.">
        <title>The genome of winter moth (Operophtera brumata) provides a genomic perspective on sexual dimorphism and phenology.</title>
        <authorList>
            <person name="Derks M.F."/>
            <person name="Smit S."/>
            <person name="Salis L."/>
            <person name="Schijlen E."/>
            <person name="Bossers A."/>
            <person name="Mateman C."/>
            <person name="Pijl A.S."/>
            <person name="de Ridder D."/>
            <person name="Groenen M.A."/>
            <person name="Visser M.E."/>
            <person name="Megens H.J."/>
        </authorList>
    </citation>
    <scope>NUCLEOTIDE SEQUENCE [LARGE SCALE GENOMIC DNA]</scope>
    <source>
        <strain evidence="2">WM2013NL</strain>
        <tissue evidence="2">Head and thorax</tissue>
    </source>
</reference>